<reference evidence="1" key="1">
    <citation type="submission" date="2013-07" db="EMBL/GenBank/DDBJ databases">
        <title>The genome of an arbuscular mycorrhizal fungus provides insights into the evolution of the oldest plant symbiosis.</title>
        <authorList>
            <consortium name="DOE Joint Genome Institute"/>
            <person name="Tisserant E."/>
            <person name="Malbreil M."/>
            <person name="Kuo A."/>
            <person name="Kohler A."/>
            <person name="Symeonidi A."/>
            <person name="Balestrini R."/>
            <person name="Charron P."/>
            <person name="Duensing N."/>
            <person name="Frei-dit-Frey N."/>
            <person name="Gianinazzi-Pearson V."/>
            <person name="Gilbert B."/>
            <person name="Handa Y."/>
            <person name="Hijri M."/>
            <person name="Kaul R."/>
            <person name="Kawaguchi M."/>
            <person name="Krajinski F."/>
            <person name="Lammers P."/>
            <person name="Lapierre D."/>
            <person name="Masclaux F.G."/>
            <person name="Murat C."/>
            <person name="Morin E."/>
            <person name="Ndikumana S."/>
            <person name="Pagni M."/>
            <person name="Petitpierre D."/>
            <person name="Requena N."/>
            <person name="Rosikiewicz P."/>
            <person name="Riley R."/>
            <person name="Saito K."/>
            <person name="San Clemente H."/>
            <person name="Shapiro H."/>
            <person name="van Tuinen D."/>
            <person name="Becard G."/>
            <person name="Bonfante P."/>
            <person name="Paszkowski U."/>
            <person name="Shachar-Hill Y."/>
            <person name="Young J.P."/>
            <person name="Sanders I.R."/>
            <person name="Henrissat B."/>
            <person name="Rensing S.A."/>
            <person name="Grigoriev I.V."/>
            <person name="Corradi N."/>
            <person name="Roux C."/>
            <person name="Martin F."/>
        </authorList>
    </citation>
    <scope>NUCLEOTIDE SEQUENCE</scope>
    <source>
        <strain evidence="1">DAOM 197198</strain>
    </source>
</reference>
<evidence type="ECO:0000313" key="1">
    <source>
        <dbReference type="EMBL" id="ESA22443.1"/>
    </source>
</evidence>
<dbReference type="eggNOG" id="KOG0987">
    <property type="taxonomic scope" value="Eukaryota"/>
</dbReference>
<dbReference type="EMBL" id="KI275588">
    <property type="protein sequence ID" value="ESA22443.1"/>
    <property type="molecule type" value="Genomic_DNA"/>
</dbReference>
<dbReference type="HOGENOM" id="CLU_1741505_0_0_1"/>
<dbReference type="PANTHER" id="PTHR45786:SF74">
    <property type="entry name" value="ATP-DEPENDENT DNA HELICASE"/>
    <property type="match status" value="1"/>
</dbReference>
<organism evidence="1">
    <name type="scientific">Rhizophagus irregularis (strain DAOM 181602 / DAOM 197198 / MUCL 43194)</name>
    <name type="common">Arbuscular mycorrhizal fungus</name>
    <name type="synonym">Glomus intraradices</name>
    <dbReference type="NCBI Taxonomy" id="747089"/>
    <lineage>
        <taxon>Eukaryota</taxon>
        <taxon>Fungi</taxon>
        <taxon>Fungi incertae sedis</taxon>
        <taxon>Mucoromycota</taxon>
        <taxon>Glomeromycotina</taxon>
        <taxon>Glomeromycetes</taxon>
        <taxon>Glomerales</taxon>
        <taxon>Glomeraceae</taxon>
        <taxon>Rhizophagus</taxon>
    </lineage>
</organism>
<gene>
    <name evidence="1" type="ORF">GLOINDRAFT_16434</name>
</gene>
<protein>
    <recommendedName>
        <fullName evidence="2">Helitron helicase-like domain-containing protein</fullName>
    </recommendedName>
</protein>
<proteinExistence type="predicted"/>
<name>U9UV61_RHIID</name>
<evidence type="ECO:0008006" key="2">
    <source>
        <dbReference type="Google" id="ProtNLM"/>
    </source>
</evidence>
<dbReference type="AlphaFoldDB" id="U9UV61"/>
<accession>U9UV61</accession>
<dbReference type="PANTHER" id="PTHR45786">
    <property type="entry name" value="DNA BINDING PROTEIN-LIKE"/>
    <property type="match status" value="1"/>
</dbReference>
<sequence length="150" mass="17420">MTDEQRTNILEQDRLAHQIRYAAQQEQSKNWDETKGFCCLDGQKPYIDSIRAYNSIFAFTSLGANIDEDLANAKEGVYTFRIQGALYHRIGGLMPKENYPPAFAQIYFYDSNMDNQLKRRQENFLHLNSDMLSALQTELCDIKNPFVHNL</sequence>